<dbReference type="EMBL" id="MF893256">
    <property type="protein sequence ID" value="AWA82266.1"/>
    <property type="molecule type" value="Genomic_RNA"/>
</dbReference>
<proteinExistence type="predicted"/>
<sequence length="129" mass="14489">MKYIFLCVCLPFVLSSKTASKVVRSLIEEQQLQALELSKVSDNSVYLFDTSDTFVGASVKFHNNFVYQQSTTGHLGIILTPLQKNFKSFNSYNQFSNIILLKDNIGLKINHDSTTEESVKTIAVQTSTQ</sequence>
<organism evidence="2">
    <name type="scientific">Saiwaicho virus</name>
    <dbReference type="NCBI Taxonomy" id="2170594"/>
    <lineage>
        <taxon>Viruses</taxon>
        <taxon>Riboviria</taxon>
    </lineage>
</organism>
<name>A0A2S0S4P8_9VIRU</name>
<dbReference type="Pfam" id="PF22532">
    <property type="entry name" value="WIV_dom"/>
    <property type="match status" value="1"/>
</dbReference>
<feature type="domain" description="Nonstructural protein WIV" evidence="1">
    <location>
        <begin position="20"/>
        <end position="74"/>
    </location>
</feature>
<protein>
    <recommendedName>
        <fullName evidence="1">Nonstructural protein WIV domain-containing protein</fullName>
    </recommendedName>
</protein>
<evidence type="ECO:0000313" key="2">
    <source>
        <dbReference type="EMBL" id="AWA82266.1"/>
    </source>
</evidence>
<evidence type="ECO:0000259" key="1">
    <source>
        <dbReference type="Pfam" id="PF22532"/>
    </source>
</evidence>
<reference evidence="2" key="1">
    <citation type="journal article" date="2018" name="Virus Evol.">
        <title>The virome of Drosophila suzukii, an invasive pest of soft fruit.</title>
        <authorList>
            <person name="Medd N.C."/>
            <person name="Fellous S."/>
            <person name="Waldron F.M."/>
            <person name="Xuereb A."/>
            <person name="Nakai M."/>
            <person name="Cross J.V."/>
            <person name="Obbard D.J."/>
        </authorList>
    </citation>
    <scope>NUCLEOTIDE SEQUENCE</scope>
    <source>
        <strain evidence="2">Jap1</strain>
    </source>
</reference>
<dbReference type="InterPro" id="IPR054449">
    <property type="entry name" value="WIV_dom"/>
</dbReference>
<accession>A0A2S0S4P8</accession>